<keyword evidence="3" id="KW-1185">Reference proteome</keyword>
<accession>A0A1G7T799</accession>
<gene>
    <name evidence="2" type="ORF">SAMN05216553_10764</name>
</gene>
<evidence type="ECO:0000313" key="2">
    <source>
        <dbReference type="EMBL" id="SDG31247.1"/>
    </source>
</evidence>
<evidence type="ECO:0008006" key="4">
    <source>
        <dbReference type="Google" id="ProtNLM"/>
    </source>
</evidence>
<keyword evidence="1" id="KW-1133">Transmembrane helix</keyword>
<dbReference type="EMBL" id="FNCC01000007">
    <property type="protein sequence ID" value="SDG31247.1"/>
    <property type="molecule type" value="Genomic_DNA"/>
</dbReference>
<dbReference type="SUPFAM" id="SSF53474">
    <property type="entry name" value="alpha/beta-Hydrolases"/>
    <property type="match status" value="1"/>
</dbReference>
<name>A0A1G7T799_9PSEU</name>
<dbReference type="Proteomes" id="UP000199623">
    <property type="component" value="Unassembled WGS sequence"/>
</dbReference>
<evidence type="ECO:0000313" key="3">
    <source>
        <dbReference type="Proteomes" id="UP000199623"/>
    </source>
</evidence>
<organism evidence="2 3">
    <name type="scientific">Lentzea fradiae</name>
    <dbReference type="NCBI Taxonomy" id="200378"/>
    <lineage>
        <taxon>Bacteria</taxon>
        <taxon>Bacillati</taxon>
        <taxon>Actinomycetota</taxon>
        <taxon>Actinomycetes</taxon>
        <taxon>Pseudonocardiales</taxon>
        <taxon>Pseudonocardiaceae</taxon>
        <taxon>Lentzea</taxon>
    </lineage>
</organism>
<evidence type="ECO:0000256" key="1">
    <source>
        <dbReference type="SAM" id="Phobius"/>
    </source>
</evidence>
<feature type="transmembrane region" description="Helical" evidence="1">
    <location>
        <begin position="251"/>
        <end position="272"/>
    </location>
</feature>
<keyword evidence="1" id="KW-0812">Transmembrane</keyword>
<dbReference type="InterPro" id="IPR029058">
    <property type="entry name" value="AB_hydrolase_fold"/>
</dbReference>
<dbReference type="AlphaFoldDB" id="A0A1G7T799"/>
<dbReference type="STRING" id="200378.SAMN05216553_10764"/>
<dbReference type="Gene3D" id="3.40.50.1820">
    <property type="entry name" value="alpha/beta hydrolase"/>
    <property type="match status" value="1"/>
</dbReference>
<keyword evidence="1" id="KW-0472">Membrane</keyword>
<sequence length="286" mass="30704">MLVEVLPAAAQPVTELPPCITDDLREDAIKFKAEDGVELPGVVLGSGSTGVLLASSSSNSSCDWLPLAQELADDGYQVLFYENRDFRLRDVRNAFDQDVLGAAKELERRGASSIVAGGIAVSAAAVATVAGRIPGLKGMFLLSPYRAFYTRTSELDAVRGIGAVQVPSLILVPEEKQPQDAPEQVDAEEDLEAPNLAEQAREVADAATNATLESMPGELFFTTLDKHPDVRNRVRAFVRETLPAPSFLDRWLGPIAGAVVLLAMVVAVVVVVRRSRPRRAETVALD</sequence>
<proteinExistence type="predicted"/>
<protein>
    <recommendedName>
        <fullName evidence="4">Alpha/beta hydrolase</fullName>
    </recommendedName>
</protein>
<reference evidence="3" key="1">
    <citation type="submission" date="2016-10" db="EMBL/GenBank/DDBJ databases">
        <authorList>
            <person name="Varghese N."/>
            <person name="Submissions S."/>
        </authorList>
    </citation>
    <scope>NUCLEOTIDE SEQUENCE [LARGE SCALE GENOMIC DNA]</scope>
    <source>
        <strain evidence="3">CGMCC 4.3506</strain>
    </source>
</reference>